<dbReference type="SUPFAM" id="SSF56204">
    <property type="entry name" value="Hect, E3 ligase catalytic domain"/>
    <property type="match status" value="1"/>
</dbReference>
<protein>
    <submittedName>
        <fullName evidence="1">Uncharacterized protein LOC110061938</fullName>
    </submittedName>
</protein>
<evidence type="ECO:0000313" key="2">
    <source>
        <dbReference type="Proteomes" id="UP001152795"/>
    </source>
</evidence>
<name>A0A6S7H7A5_PARCT</name>
<sequence>MEASIEVEANSEASQVKHFLLLIGVTQDVAQTFEDEKMTYNAILKASDEQLKNYLGLTRLGDRLSLRSFCENHHGKNDGCSKADTDLRKKRLIEELAKKRIKKQHTVQSAQKGISVAAKSTRKVELSWLHCRKGSAFKVVRMKEGGGTRNVDIPKTANKEEIVKIAEGVFFPDEKSCFGKASEMKVDLFDFKKEKISSSILVDDENVPFTLGFYIDYFKLSLQEDDNGETDDDLDHESHKIPLAAIKTGLKYGREQALDLLETVPDITLERSNITQTLLNIYKSSDLCNTFVNFVLKDEMAQDRDGVKREIYSIFWEEITCHYFDGGKSFVPRVGPDITDDLCKILGRALIHCFLLTRIMPIQISKAFMIAVIVGEESLFDQDFLDAFLEYVLDYEAAVLRKALQEAESGKLEVATQRQTLEIVSLYGIRALPTHENIKSLLISTARCELVQKVNRAIGKFREGMLEMGSQIIADASKEDVLELYADLYPTSEKLLSLVIPDVDGALTKLEEEVLQHLRRYICAADSGTLKSLLRFITGSHYLVASEIKVIFHLSIGNIPCFVVHTCSCTVDLPVGSYLGFADFKSQLDSILSNPESWKFYLV</sequence>
<reference evidence="1" key="1">
    <citation type="submission" date="2020-04" db="EMBL/GenBank/DDBJ databases">
        <authorList>
            <person name="Alioto T."/>
            <person name="Alioto T."/>
            <person name="Gomez Garrido J."/>
        </authorList>
    </citation>
    <scope>NUCLEOTIDE SEQUENCE</scope>
    <source>
        <strain evidence="1">A484AB</strain>
    </source>
</reference>
<accession>A0A6S7H7A5</accession>
<gene>
    <name evidence="1" type="ORF">PACLA_8A070805</name>
</gene>
<dbReference type="AlphaFoldDB" id="A0A6S7H7A5"/>
<dbReference type="GO" id="GO:0004842">
    <property type="term" value="F:ubiquitin-protein transferase activity"/>
    <property type="evidence" value="ECO:0007669"/>
    <property type="project" value="InterPro"/>
</dbReference>
<dbReference type="Proteomes" id="UP001152795">
    <property type="component" value="Unassembled WGS sequence"/>
</dbReference>
<organism evidence="1 2">
    <name type="scientific">Paramuricea clavata</name>
    <name type="common">Red gorgonian</name>
    <name type="synonym">Violescent sea-whip</name>
    <dbReference type="NCBI Taxonomy" id="317549"/>
    <lineage>
        <taxon>Eukaryota</taxon>
        <taxon>Metazoa</taxon>
        <taxon>Cnidaria</taxon>
        <taxon>Anthozoa</taxon>
        <taxon>Octocorallia</taxon>
        <taxon>Malacalcyonacea</taxon>
        <taxon>Plexauridae</taxon>
        <taxon>Paramuricea</taxon>
    </lineage>
</organism>
<proteinExistence type="predicted"/>
<evidence type="ECO:0000313" key="1">
    <source>
        <dbReference type="EMBL" id="CAB3992240.1"/>
    </source>
</evidence>
<comment type="caution">
    <text evidence="1">The sequence shown here is derived from an EMBL/GenBank/DDBJ whole genome shotgun (WGS) entry which is preliminary data.</text>
</comment>
<dbReference type="InterPro" id="IPR035983">
    <property type="entry name" value="Hect_E3_ubiquitin_ligase"/>
</dbReference>
<dbReference type="OrthoDB" id="5967625at2759"/>
<dbReference type="EMBL" id="CACRXK020002008">
    <property type="protein sequence ID" value="CAB3992240.1"/>
    <property type="molecule type" value="Genomic_DNA"/>
</dbReference>
<keyword evidence="2" id="KW-1185">Reference proteome</keyword>